<dbReference type="AlphaFoldDB" id="A0A840ZLU6"/>
<organism evidence="1 2">
    <name type="scientific">Methylorubrum rhodinum</name>
    <dbReference type="NCBI Taxonomy" id="29428"/>
    <lineage>
        <taxon>Bacteria</taxon>
        <taxon>Pseudomonadati</taxon>
        <taxon>Pseudomonadota</taxon>
        <taxon>Alphaproteobacteria</taxon>
        <taxon>Hyphomicrobiales</taxon>
        <taxon>Methylobacteriaceae</taxon>
        <taxon>Methylorubrum</taxon>
    </lineage>
</organism>
<name>A0A840ZLU6_9HYPH</name>
<accession>A0A840ZLU6</accession>
<gene>
    <name evidence="1" type="ORF">HNR00_003737</name>
</gene>
<evidence type="ECO:0000313" key="1">
    <source>
        <dbReference type="EMBL" id="MBB5759009.1"/>
    </source>
</evidence>
<evidence type="ECO:0000313" key="2">
    <source>
        <dbReference type="Proteomes" id="UP000583454"/>
    </source>
</evidence>
<dbReference type="Proteomes" id="UP000583454">
    <property type="component" value="Unassembled WGS sequence"/>
</dbReference>
<proteinExistence type="predicted"/>
<keyword evidence="2" id="KW-1185">Reference proteome</keyword>
<comment type="caution">
    <text evidence="1">The sequence shown here is derived from an EMBL/GenBank/DDBJ whole genome shotgun (WGS) entry which is preliminary data.</text>
</comment>
<sequence length="84" mass="8878">MSATTTAMSDVPGPILAVMEAGFGLWRMLWFELPIAWLSEVDHALALVALSAAPMSPFHAVALGLGCRGAEDDRVLALDQGRSP</sequence>
<protein>
    <submittedName>
        <fullName evidence="1">Uncharacterized protein</fullName>
    </submittedName>
</protein>
<dbReference type="RefSeq" id="WP_183571814.1">
    <property type="nucleotide sequence ID" value="NZ_JACHOP010000019.1"/>
</dbReference>
<dbReference type="EMBL" id="JACHOP010000019">
    <property type="protein sequence ID" value="MBB5759009.1"/>
    <property type="molecule type" value="Genomic_DNA"/>
</dbReference>
<reference evidence="1 2" key="1">
    <citation type="submission" date="2020-08" db="EMBL/GenBank/DDBJ databases">
        <title>Genomic Encyclopedia of Type Strains, Phase IV (KMG-IV): sequencing the most valuable type-strain genomes for metagenomic binning, comparative biology and taxonomic classification.</title>
        <authorList>
            <person name="Goeker M."/>
        </authorList>
    </citation>
    <scope>NUCLEOTIDE SEQUENCE [LARGE SCALE GENOMIC DNA]</scope>
    <source>
        <strain evidence="1 2">DSM 2163</strain>
    </source>
</reference>